<evidence type="ECO:0000313" key="3">
    <source>
        <dbReference type="EMBL" id="NYH92258.1"/>
    </source>
</evidence>
<dbReference type="InterPro" id="IPR036291">
    <property type="entry name" value="NAD(P)-bd_dom_sf"/>
</dbReference>
<feature type="region of interest" description="Disordered" evidence="1">
    <location>
        <begin position="116"/>
        <end position="136"/>
    </location>
</feature>
<evidence type="ECO:0000259" key="2">
    <source>
        <dbReference type="Pfam" id="PF01370"/>
    </source>
</evidence>
<keyword evidence="4" id="KW-1185">Reference proteome</keyword>
<reference evidence="3 4" key="1">
    <citation type="submission" date="2020-07" db="EMBL/GenBank/DDBJ databases">
        <title>Sequencing the genomes of 1000 actinobacteria strains.</title>
        <authorList>
            <person name="Klenk H.-P."/>
        </authorList>
    </citation>
    <scope>NUCLEOTIDE SEQUENCE [LARGE SCALE GENOMIC DNA]</scope>
    <source>
        <strain evidence="3 4">DSM 18448</strain>
    </source>
</reference>
<dbReference type="Gene3D" id="3.40.50.720">
    <property type="entry name" value="NAD(P)-binding Rossmann-like Domain"/>
    <property type="match status" value="1"/>
</dbReference>
<feature type="domain" description="NAD-dependent epimerase/dehydratase" evidence="2">
    <location>
        <begin position="3"/>
        <end position="214"/>
    </location>
</feature>
<proteinExistence type="predicted"/>
<evidence type="ECO:0000256" key="1">
    <source>
        <dbReference type="SAM" id="MobiDB-lite"/>
    </source>
</evidence>
<dbReference type="InterPro" id="IPR001509">
    <property type="entry name" value="Epimerase_deHydtase"/>
</dbReference>
<gene>
    <name evidence="3" type="ORF">F4554_004896</name>
</gene>
<comment type="caution">
    <text evidence="3">The sequence shown here is derived from an EMBL/GenBank/DDBJ whole genome shotgun (WGS) entry which is preliminary data.</text>
</comment>
<protein>
    <submittedName>
        <fullName evidence="3">Nucleoside-diphosphate-sugar epimerase</fullName>
    </submittedName>
</protein>
<dbReference type="Proteomes" id="UP000579605">
    <property type="component" value="Unassembled WGS sequence"/>
</dbReference>
<sequence length="302" mass="31384">MRVFVTGASGWIGSAVTEELLAHGHKVVGLARSDEAAAAVEARGATAHRGSLHDLDSLAAGVAGADGVIHLAFNHDFSDYAGAGRTEHAAVRRMLDTIEGGDRPFLLASGLASGVSSRPVTEDDESPFRGADSMRGGSENLALDHAGRGVRAVALRFAASVHGMGDHGFVARLTEVAKEHGASAYVGDGSTRWPAVHRTDAARLVRLALEKAPAGSRVHAVAEEGLRSRDIAAAIGDHLGLPTVSVAPEDADAHFGWIGRFFGLDIVASNARTRELLGWEPTGPTLFEDIAAGAYAPAELPE</sequence>
<dbReference type="AlphaFoldDB" id="A0A852ZK25"/>
<name>A0A852ZK25_9ACTN</name>
<dbReference type="EMBL" id="JACBZH010000001">
    <property type="protein sequence ID" value="NYH92258.1"/>
    <property type="molecule type" value="Genomic_DNA"/>
</dbReference>
<dbReference type="CDD" id="cd05262">
    <property type="entry name" value="SDR_a7"/>
    <property type="match status" value="1"/>
</dbReference>
<dbReference type="PANTHER" id="PTHR48079">
    <property type="entry name" value="PROTEIN YEEZ"/>
    <property type="match status" value="1"/>
</dbReference>
<dbReference type="GO" id="GO:0005737">
    <property type="term" value="C:cytoplasm"/>
    <property type="evidence" value="ECO:0007669"/>
    <property type="project" value="TreeGrafter"/>
</dbReference>
<dbReference type="PANTHER" id="PTHR48079:SF9">
    <property type="entry name" value="PUTATIVE-RELATED"/>
    <property type="match status" value="1"/>
</dbReference>
<evidence type="ECO:0000313" key="4">
    <source>
        <dbReference type="Proteomes" id="UP000579605"/>
    </source>
</evidence>
<dbReference type="RefSeq" id="WP_179789705.1">
    <property type="nucleotide sequence ID" value="NZ_BAAARR010000005.1"/>
</dbReference>
<organism evidence="3 4">
    <name type="scientific">Actinopolymorpha rutila</name>
    <dbReference type="NCBI Taxonomy" id="446787"/>
    <lineage>
        <taxon>Bacteria</taxon>
        <taxon>Bacillati</taxon>
        <taxon>Actinomycetota</taxon>
        <taxon>Actinomycetes</taxon>
        <taxon>Propionibacteriales</taxon>
        <taxon>Actinopolymorphaceae</taxon>
        <taxon>Actinopolymorpha</taxon>
    </lineage>
</organism>
<accession>A0A852ZK25</accession>
<dbReference type="Pfam" id="PF01370">
    <property type="entry name" value="Epimerase"/>
    <property type="match status" value="1"/>
</dbReference>
<dbReference type="GO" id="GO:0004029">
    <property type="term" value="F:aldehyde dehydrogenase (NAD+) activity"/>
    <property type="evidence" value="ECO:0007669"/>
    <property type="project" value="TreeGrafter"/>
</dbReference>
<dbReference type="SUPFAM" id="SSF51735">
    <property type="entry name" value="NAD(P)-binding Rossmann-fold domains"/>
    <property type="match status" value="1"/>
</dbReference>
<dbReference type="InterPro" id="IPR051783">
    <property type="entry name" value="NAD(P)-dependent_oxidoreduct"/>
</dbReference>